<protein>
    <submittedName>
        <fullName evidence="3">SDR family NAD(P)-dependent oxidoreductase</fullName>
        <ecNumber evidence="3">1.1.1.-</ecNumber>
    </submittedName>
</protein>
<organism evidence="3 4">
    <name type="scientific">Halomonas tibetensis</name>
    <dbReference type="NCBI Taxonomy" id="2259590"/>
    <lineage>
        <taxon>Bacteria</taxon>
        <taxon>Pseudomonadati</taxon>
        <taxon>Pseudomonadota</taxon>
        <taxon>Gammaproteobacteria</taxon>
        <taxon>Oceanospirillales</taxon>
        <taxon>Halomonadaceae</taxon>
        <taxon>Halomonas</taxon>
    </lineage>
</organism>
<evidence type="ECO:0000313" key="4">
    <source>
        <dbReference type="Proteomes" id="UP001595386"/>
    </source>
</evidence>
<dbReference type="PROSITE" id="PS00061">
    <property type="entry name" value="ADH_SHORT"/>
    <property type="match status" value="1"/>
</dbReference>
<dbReference type="EC" id="1.1.1.-" evidence="3"/>
<keyword evidence="2 3" id="KW-0560">Oxidoreductase</keyword>
<sequence>MTGQDVALLGAGGGIGRAIAEMLVEQGARLWLLDLEERRSPLDSLLSSGPEQARFIAIDLCDESSITAAFREIGKDAGGLDACINAAGIIHRARFLETSAHALAQVMAINVTGPFQALQHAVRLMPQGGRIVNIASAHGLRTSAERSAYAMSKGAILSLTRALAVELGPQGILVNAVAPGPVSVGMQDADSESRRRWQAATPLGRVARPDEVARAVLQLASPLNTFITAQTLVLDGGATANLGGEPDRPG</sequence>
<accession>A0ABV7B694</accession>
<keyword evidence="4" id="KW-1185">Reference proteome</keyword>
<dbReference type="PRINTS" id="PR00080">
    <property type="entry name" value="SDRFAMILY"/>
</dbReference>
<gene>
    <name evidence="3" type="ORF">ACFODV_11170</name>
</gene>
<dbReference type="PANTHER" id="PTHR42760:SF133">
    <property type="entry name" value="3-OXOACYL-[ACYL-CARRIER-PROTEIN] REDUCTASE"/>
    <property type="match status" value="1"/>
</dbReference>
<evidence type="ECO:0000313" key="3">
    <source>
        <dbReference type="EMBL" id="MFC2992594.1"/>
    </source>
</evidence>
<evidence type="ECO:0000256" key="1">
    <source>
        <dbReference type="ARBA" id="ARBA00006484"/>
    </source>
</evidence>
<name>A0ABV7B694_9GAMM</name>
<dbReference type="InterPro" id="IPR036291">
    <property type="entry name" value="NAD(P)-bd_dom_sf"/>
</dbReference>
<dbReference type="Pfam" id="PF13561">
    <property type="entry name" value="adh_short_C2"/>
    <property type="match status" value="1"/>
</dbReference>
<evidence type="ECO:0000256" key="2">
    <source>
        <dbReference type="ARBA" id="ARBA00023002"/>
    </source>
</evidence>
<dbReference type="InterPro" id="IPR002347">
    <property type="entry name" value="SDR_fam"/>
</dbReference>
<dbReference type="Gene3D" id="3.40.50.720">
    <property type="entry name" value="NAD(P)-binding Rossmann-like Domain"/>
    <property type="match status" value="1"/>
</dbReference>
<dbReference type="PRINTS" id="PR00081">
    <property type="entry name" value="GDHRDH"/>
</dbReference>
<proteinExistence type="inferred from homology"/>
<dbReference type="PANTHER" id="PTHR42760">
    <property type="entry name" value="SHORT-CHAIN DEHYDROGENASES/REDUCTASES FAMILY MEMBER"/>
    <property type="match status" value="1"/>
</dbReference>
<comment type="similarity">
    <text evidence="1">Belongs to the short-chain dehydrogenases/reductases (SDR) family.</text>
</comment>
<reference evidence="4" key="1">
    <citation type="journal article" date="2019" name="Int. J. Syst. Evol. Microbiol.">
        <title>The Global Catalogue of Microorganisms (GCM) 10K type strain sequencing project: providing services to taxonomists for standard genome sequencing and annotation.</title>
        <authorList>
            <consortium name="The Broad Institute Genomics Platform"/>
            <consortium name="The Broad Institute Genome Sequencing Center for Infectious Disease"/>
            <person name="Wu L."/>
            <person name="Ma J."/>
        </authorList>
    </citation>
    <scope>NUCLEOTIDE SEQUENCE [LARGE SCALE GENOMIC DNA]</scope>
    <source>
        <strain evidence="4">KCTC 52660</strain>
    </source>
</reference>
<dbReference type="RefSeq" id="WP_379759162.1">
    <property type="nucleotide sequence ID" value="NZ_JBHRSQ010000014.1"/>
</dbReference>
<dbReference type="CDD" id="cd05233">
    <property type="entry name" value="SDR_c"/>
    <property type="match status" value="1"/>
</dbReference>
<dbReference type="GO" id="GO:0016491">
    <property type="term" value="F:oxidoreductase activity"/>
    <property type="evidence" value="ECO:0007669"/>
    <property type="project" value="UniProtKB-KW"/>
</dbReference>
<dbReference type="EMBL" id="JBHRSQ010000014">
    <property type="protein sequence ID" value="MFC2992594.1"/>
    <property type="molecule type" value="Genomic_DNA"/>
</dbReference>
<dbReference type="SUPFAM" id="SSF51735">
    <property type="entry name" value="NAD(P)-binding Rossmann-fold domains"/>
    <property type="match status" value="1"/>
</dbReference>
<comment type="caution">
    <text evidence="3">The sequence shown here is derived from an EMBL/GenBank/DDBJ whole genome shotgun (WGS) entry which is preliminary data.</text>
</comment>
<dbReference type="Proteomes" id="UP001595386">
    <property type="component" value="Unassembled WGS sequence"/>
</dbReference>
<dbReference type="InterPro" id="IPR020904">
    <property type="entry name" value="Sc_DH/Rdtase_CS"/>
</dbReference>